<dbReference type="AlphaFoldDB" id="A0A1H2V812"/>
<reference evidence="4" key="1">
    <citation type="submission" date="2016-10" db="EMBL/GenBank/DDBJ databases">
        <authorList>
            <person name="Varghese N."/>
            <person name="Submissions S."/>
        </authorList>
    </citation>
    <scope>NUCLEOTIDE SEQUENCE [LARGE SCALE GENOMIC DNA]</scope>
    <source>
        <strain evidence="4">DSM 26922</strain>
    </source>
</reference>
<evidence type="ECO:0000259" key="2">
    <source>
        <dbReference type="Pfam" id="PF11977"/>
    </source>
</evidence>
<feature type="compositionally biased region" description="Basic residues" evidence="1">
    <location>
        <begin position="28"/>
        <end position="37"/>
    </location>
</feature>
<protein>
    <submittedName>
        <fullName evidence="3">Zc3h12a-like Ribonuclease NYN domain-containing protein</fullName>
    </submittedName>
</protein>
<dbReference type="EMBL" id="FNOI01000002">
    <property type="protein sequence ID" value="SDW64508.1"/>
    <property type="molecule type" value="Genomic_DNA"/>
</dbReference>
<dbReference type="Proteomes" id="UP000199441">
    <property type="component" value="Unassembled WGS sequence"/>
</dbReference>
<name>A0A1H2V812_9RHOB</name>
<dbReference type="OrthoDB" id="5196680at2"/>
<sequence length="197" mass="21956">MIDFLLIAVICFSIIVVWFMRRKQAAAKRPVKPRKPPKPREGARARPTEKHILIDGSNLMYWNGASPSIQPVQEAVCLLLAQGMTPGVMFDANAGYRVAAGYKDDADFAYMLGLPADQVLVANKNVPADQDLLKAAREFGARIVTNDLFRDWADEFPEVRERGRLVHGGYHKGKLWLDFDGSRARVDGARHPGLKKG</sequence>
<keyword evidence="4" id="KW-1185">Reference proteome</keyword>
<dbReference type="Pfam" id="PF11977">
    <property type="entry name" value="RNase_Zc3h12a"/>
    <property type="match status" value="1"/>
</dbReference>
<evidence type="ECO:0000313" key="3">
    <source>
        <dbReference type="EMBL" id="SDW64508.1"/>
    </source>
</evidence>
<accession>A0A1H2V812</accession>
<dbReference type="RefSeq" id="WP_089946099.1">
    <property type="nucleotide sequence ID" value="NZ_FNOI01000002.1"/>
</dbReference>
<evidence type="ECO:0000313" key="4">
    <source>
        <dbReference type="Proteomes" id="UP000199441"/>
    </source>
</evidence>
<feature type="region of interest" description="Disordered" evidence="1">
    <location>
        <begin position="28"/>
        <end position="47"/>
    </location>
</feature>
<dbReference type="Gene3D" id="3.40.50.11980">
    <property type="match status" value="1"/>
</dbReference>
<dbReference type="STRING" id="670155.SAMN04488001_1439"/>
<feature type="compositionally biased region" description="Basic and acidic residues" evidence="1">
    <location>
        <begin position="38"/>
        <end position="47"/>
    </location>
</feature>
<proteinExistence type="predicted"/>
<organism evidence="3 4">
    <name type="scientific">Litoreibacter albidus</name>
    <dbReference type="NCBI Taxonomy" id="670155"/>
    <lineage>
        <taxon>Bacteria</taxon>
        <taxon>Pseudomonadati</taxon>
        <taxon>Pseudomonadota</taxon>
        <taxon>Alphaproteobacteria</taxon>
        <taxon>Rhodobacterales</taxon>
        <taxon>Roseobacteraceae</taxon>
        <taxon>Litoreibacter</taxon>
    </lineage>
</organism>
<gene>
    <name evidence="3" type="ORF">SAMN04488001_1439</name>
</gene>
<feature type="domain" description="RNase NYN" evidence="2">
    <location>
        <begin position="50"/>
        <end position="162"/>
    </location>
</feature>
<evidence type="ECO:0000256" key="1">
    <source>
        <dbReference type="SAM" id="MobiDB-lite"/>
    </source>
</evidence>
<dbReference type="InterPro" id="IPR021869">
    <property type="entry name" value="RNase_Zc3h12_NYN"/>
</dbReference>